<name>D1YUS6_METPS</name>
<reference evidence="2 3" key="1">
    <citation type="journal article" date="2007" name="Appl. Environ. Microbiol.">
        <title>Isolation of key methanogens for global methane emission from rice paddy fields: a novel isolate affiliated with the clone cluster rice cluster I.</title>
        <authorList>
            <person name="Sakai S."/>
            <person name="Imachi H."/>
            <person name="Sekiguchi Y."/>
            <person name="Ohashi A."/>
            <person name="Harada H."/>
            <person name="Kamagata Y."/>
        </authorList>
    </citation>
    <scope>NUCLEOTIDE SEQUENCE [LARGE SCALE GENOMIC DNA]</scope>
    <source>
        <strain evidence="3">DSM 17711 / JCM 13418 / NBRC 101707 / SANAE</strain>
    </source>
</reference>
<feature type="transmembrane region" description="Helical" evidence="1">
    <location>
        <begin position="33"/>
        <end position="55"/>
    </location>
</feature>
<keyword evidence="1" id="KW-1133">Transmembrane helix</keyword>
<feature type="transmembrane region" description="Helical" evidence="1">
    <location>
        <begin position="7"/>
        <end position="27"/>
    </location>
</feature>
<organism evidence="2 3">
    <name type="scientific">Methanocella paludicola (strain DSM 17711 / JCM 13418 / NBRC 101707 / SANAE)</name>
    <dbReference type="NCBI Taxonomy" id="304371"/>
    <lineage>
        <taxon>Archaea</taxon>
        <taxon>Methanobacteriati</taxon>
        <taxon>Methanobacteriota</taxon>
        <taxon>Stenosarchaea group</taxon>
        <taxon>Methanomicrobia</taxon>
        <taxon>Methanocellales</taxon>
        <taxon>Methanocellaceae</taxon>
        <taxon>Methanocella</taxon>
    </lineage>
</organism>
<sequence>MKAKDAKIAYIALAFLIALCAIVASYLRQYYIALGLIVMASAIMLGGAILVSYMYKMEKAEELKKI</sequence>
<dbReference type="OrthoDB" id="381835at2157"/>
<dbReference type="RefSeq" id="WP_012898878.1">
    <property type="nucleotide sequence ID" value="NC_013665.1"/>
</dbReference>
<evidence type="ECO:0000313" key="2">
    <source>
        <dbReference type="EMBL" id="BAI60198.1"/>
    </source>
</evidence>
<dbReference type="GeneID" id="8683055"/>
<keyword evidence="3" id="KW-1185">Reference proteome</keyword>
<reference evidence="2 3" key="2">
    <citation type="journal article" date="2008" name="Int. J. Syst. Evol. Microbiol.">
        <title>Methanocella paludicola gen. nov., sp. nov., a methane-producing archaeon, the first isolate of the lineage 'Rice Cluster I', and proposal of the new archaeal order Methanocellales ord. nov.</title>
        <authorList>
            <person name="Sakai S."/>
            <person name="Imachi H."/>
            <person name="Hanada S."/>
            <person name="Ohashi A."/>
            <person name="Harada H."/>
            <person name="Kamagata Y."/>
        </authorList>
    </citation>
    <scope>NUCLEOTIDE SEQUENCE [LARGE SCALE GENOMIC DNA]</scope>
    <source>
        <strain evidence="3">DSM 17711 / JCM 13418 / NBRC 101707 / SANAE</strain>
    </source>
</reference>
<evidence type="ECO:0000256" key="1">
    <source>
        <dbReference type="SAM" id="Phobius"/>
    </source>
</evidence>
<dbReference type="EMBL" id="AP011532">
    <property type="protein sequence ID" value="BAI60198.1"/>
    <property type="molecule type" value="Genomic_DNA"/>
</dbReference>
<dbReference type="KEGG" id="mpd:MCP_0126"/>
<evidence type="ECO:0000313" key="3">
    <source>
        <dbReference type="Proteomes" id="UP000001882"/>
    </source>
</evidence>
<protein>
    <submittedName>
        <fullName evidence="2">Uncharacterized protein</fullName>
    </submittedName>
</protein>
<dbReference type="eggNOG" id="arCOG12594">
    <property type="taxonomic scope" value="Archaea"/>
</dbReference>
<gene>
    <name evidence="2" type="ordered locus">MCP_0126</name>
</gene>
<proteinExistence type="predicted"/>
<dbReference type="Proteomes" id="UP000001882">
    <property type="component" value="Chromosome"/>
</dbReference>
<dbReference type="InParanoid" id="D1YUS6"/>
<dbReference type="AlphaFoldDB" id="D1YUS6"/>
<keyword evidence="1" id="KW-0812">Transmembrane</keyword>
<reference evidence="3" key="3">
    <citation type="journal article" date="2011" name="PLoS ONE">
        <title>Genome sequence of a mesophilic hydrogenotrophic methanogen Methanocella paludicola, the first cultivated representative of the order Methanocellales.</title>
        <authorList>
            <person name="Sakai S."/>
            <person name="Takaki Y."/>
            <person name="Shimamura S."/>
            <person name="Sekine M."/>
            <person name="Tajima T."/>
            <person name="Kosugi H."/>
            <person name="Ichikawa N."/>
            <person name="Tasumi E."/>
            <person name="Hiraki A.T."/>
            <person name="Shimizu A."/>
            <person name="Kato Y."/>
            <person name="Nishiko R."/>
            <person name="Mori K."/>
            <person name="Fujita N."/>
            <person name="Imachi H."/>
            <person name="Takai K."/>
        </authorList>
    </citation>
    <scope>NUCLEOTIDE SEQUENCE [LARGE SCALE GENOMIC DNA]</scope>
    <source>
        <strain evidence="3">DSM 17711 / JCM 13418 / NBRC 101707 / SANAE</strain>
    </source>
</reference>
<accession>D1YUS6</accession>
<dbReference type="STRING" id="304371.MCP_0126"/>
<keyword evidence="1" id="KW-0472">Membrane</keyword>